<gene>
    <name evidence="5" type="ORF">BOX15_Mlig002652g1</name>
</gene>
<dbReference type="InterPro" id="IPR013024">
    <property type="entry name" value="GGCT-like"/>
</dbReference>
<evidence type="ECO:0000259" key="4">
    <source>
        <dbReference type="Pfam" id="PF06094"/>
    </source>
</evidence>
<dbReference type="PANTHER" id="PTHR12510:SF4">
    <property type="entry name" value="GAMMA-GLUTAMYLAMINECYCLOTRANSFERASE"/>
    <property type="match status" value="1"/>
</dbReference>
<dbReference type="EMBL" id="NIVC01001911">
    <property type="protein sequence ID" value="PAA62680.1"/>
    <property type="molecule type" value="Genomic_DNA"/>
</dbReference>
<dbReference type="GO" id="GO:0061929">
    <property type="term" value="F:gamma-glutamylaminecyclotransferase activity"/>
    <property type="evidence" value="ECO:0007669"/>
    <property type="project" value="InterPro"/>
</dbReference>
<feature type="domain" description="Gamma-glutamylcyclotransferase AIG2-like" evidence="4">
    <location>
        <begin position="12"/>
        <end position="130"/>
    </location>
</feature>
<evidence type="ECO:0000313" key="5">
    <source>
        <dbReference type="EMBL" id="PAA62680.1"/>
    </source>
</evidence>
<reference evidence="5 6" key="1">
    <citation type="submission" date="2017-06" db="EMBL/GenBank/DDBJ databases">
        <title>A platform for efficient transgenesis in Macrostomum lignano, a flatworm model organism for stem cell research.</title>
        <authorList>
            <person name="Berezikov E."/>
        </authorList>
    </citation>
    <scope>NUCLEOTIDE SEQUENCE [LARGE SCALE GENOMIC DNA]</scope>
    <source>
        <strain evidence="5">DV1</strain>
        <tissue evidence="5">Whole organism</tissue>
    </source>
</reference>
<dbReference type="STRING" id="282301.A0A267EMA5"/>
<dbReference type="AlphaFoldDB" id="A0A267EMA5"/>
<comment type="similarity">
    <text evidence="1 3">Belongs to the gamma-glutamylcyclotransferase family.</text>
</comment>
<organism evidence="5 6">
    <name type="scientific">Macrostomum lignano</name>
    <dbReference type="NCBI Taxonomy" id="282301"/>
    <lineage>
        <taxon>Eukaryota</taxon>
        <taxon>Metazoa</taxon>
        <taxon>Spiralia</taxon>
        <taxon>Lophotrochozoa</taxon>
        <taxon>Platyhelminthes</taxon>
        <taxon>Rhabditophora</taxon>
        <taxon>Macrostomorpha</taxon>
        <taxon>Macrostomida</taxon>
        <taxon>Macrostomidae</taxon>
        <taxon>Macrostomum</taxon>
    </lineage>
</organism>
<dbReference type="Pfam" id="PF06094">
    <property type="entry name" value="GGACT"/>
    <property type="match status" value="1"/>
</dbReference>
<dbReference type="CDD" id="cd06661">
    <property type="entry name" value="GGCT_like"/>
    <property type="match status" value="1"/>
</dbReference>
<evidence type="ECO:0000256" key="2">
    <source>
        <dbReference type="PIRSR" id="PIRSR639126-1"/>
    </source>
</evidence>
<evidence type="ECO:0000313" key="6">
    <source>
        <dbReference type="Proteomes" id="UP000215902"/>
    </source>
</evidence>
<protein>
    <recommendedName>
        <fullName evidence="3">Gamma-glutamylcyclotransferase family protein</fullName>
    </recommendedName>
</protein>
<keyword evidence="6" id="KW-1185">Reference proteome</keyword>
<dbReference type="OrthoDB" id="113620at2759"/>
<comment type="caution">
    <text evidence="5">The sequence shown here is derived from an EMBL/GenBank/DDBJ whole genome shotgun (WGS) entry which is preliminary data.</text>
</comment>
<dbReference type="Gene3D" id="3.10.490.10">
    <property type="entry name" value="Gamma-glutamyl cyclotransferase-like"/>
    <property type="match status" value="1"/>
</dbReference>
<sequence length="190" mass="21322">QQQPQQHQPLLIFTYGTLKSDQPNGFRMQQIGAKLLGTAKTVKPYPLVIASEYNIPALLDYQGRGHRVQGELYAVRDSTRVDEFEGHPEQYRRAKIIVELIELAKTPGAESEFGAGIGGSGSIECDCYFLQRPREHLLLLPTVPRYYDGVLGLPFMPRIIGPSAINRRQEIMAQMQHPKGCDRVEETATS</sequence>
<dbReference type="Proteomes" id="UP000215902">
    <property type="component" value="Unassembled WGS sequence"/>
</dbReference>
<feature type="non-terminal residue" evidence="5">
    <location>
        <position position="1"/>
    </location>
</feature>
<feature type="active site" description="Proton acceptor" evidence="2">
    <location>
        <position position="85"/>
    </location>
</feature>
<evidence type="ECO:0000256" key="3">
    <source>
        <dbReference type="RuleBase" id="RU367036"/>
    </source>
</evidence>
<evidence type="ECO:0000256" key="1">
    <source>
        <dbReference type="ARBA" id="ARBA00008861"/>
    </source>
</evidence>
<dbReference type="InterPro" id="IPR036568">
    <property type="entry name" value="GGCT-like_sf"/>
</dbReference>
<dbReference type="SUPFAM" id="SSF110857">
    <property type="entry name" value="Gamma-glutamyl cyclotransferase-like"/>
    <property type="match status" value="1"/>
</dbReference>
<dbReference type="GO" id="GO:0005829">
    <property type="term" value="C:cytosol"/>
    <property type="evidence" value="ECO:0007669"/>
    <property type="project" value="TreeGrafter"/>
</dbReference>
<dbReference type="PANTHER" id="PTHR12510">
    <property type="entry name" value="TROPONIN C-AKIN-1 PROTEIN"/>
    <property type="match status" value="1"/>
</dbReference>
<proteinExistence type="inferred from homology"/>
<dbReference type="InterPro" id="IPR039126">
    <property type="entry name" value="GGACT"/>
</dbReference>
<accession>A0A267EMA5</accession>
<dbReference type="InterPro" id="IPR009288">
    <property type="entry name" value="AIG2-like_dom"/>
</dbReference>
<name>A0A267EMA5_9PLAT</name>